<sequence>MKTPALVPLLLLCACNSQPTPITSSPPSPPPPVTTPAEKRGRPVPPDTAAYTGPVWRDKLNGNIYPLPDSIGGKSVSFYLANPQISPLAKALYTGRFRPTDTDSTTRLLDLVTTNDQALRPFYRWCLDFTIIISDGALGEYPGEPALTYATKFPQEFFAYMDKDKTGERYKRWVEIIAYSGLSNYEELAVNTQKILANSMTKQCHLCASETKTRIHIFAKDVATSYAQINN</sequence>
<feature type="compositionally biased region" description="Pro residues" evidence="1">
    <location>
        <begin position="24"/>
        <end position="34"/>
    </location>
</feature>
<dbReference type="Proteomes" id="UP000664144">
    <property type="component" value="Unassembled WGS sequence"/>
</dbReference>
<protein>
    <submittedName>
        <fullName evidence="3">Uncharacterized protein</fullName>
    </submittedName>
</protein>
<keyword evidence="2" id="KW-0732">Signal</keyword>
<accession>A0A939F008</accession>
<gene>
    <name evidence="3" type="ORF">J0X19_20090</name>
</gene>
<organism evidence="3 4">
    <name type="scientific">Hymenobacter telluris</name>
    <dbReference type="NCBI Taxonomy" id="2816474"/>
    <lineage>
        <taxon>Bacteria</taxon>
        <taxon>Pseudomonadati</taxon>
        <taxon>Bacteroidota</taxon>
        <taxon>Cytophagia</taxon>
        <taxon>Cytophagales</taxon>
        <taxon>Hymenobacteraceae</taxon>
        <taxon>Hymenobacter</taxon>
    </lineage>
</organism>
<feature type="signal peptide" evidence="2">
    <location>
        <begin position="1"/>
        <end position="19"/>
    </location>
</feature>
<dbReference type="RefSeq" id="WP_206986211.1">
    <property type="nucleotide sequence ID" value="NZ_JAFLQZ010000017.1"/>
</dbReference>
<feature type="chain" id="PRO_5037023280" evidence="2">
    <location>
        <begin position="20"/>
        <end position="231"/>
    </location>
</feature>
<evidence type="ECO:0000256" key="2">
    <source>
        <dbReference type="SAM" id="SignalP"/>
    </source>
</evidence>
<keyword evidence="4" id="KW-1185">Reference proteome</keyword>
<reference evidence="3" key="1">
    <citation type="submission" date="2021-03" db="EMBL/GenBank/DDBJ databases">
        <authorList>
            <person name="Kim M.K."/>
        </authorList>
    </citation>
    <scope>NUCLEOTIDE SEQUENCE</scope>
    <source>
        <strain evidence="3">BT186</strain>
    </source>
</reference>
<proteinExistence type="predicted"/>
<dbReference type="EMBL" id="JAFLQZ010000017">
    <property type="protein sequence ID" value="MBO0360271.1"/>
    <property type="molecule type" value="Genomic_DNA"/>
</dbReference>
<evidence type="ECO:0000256" key="1">
    <source>
        <dbReference type="SAM" id="MobiDB-lite"/>
    </source>
</evidence>
<dbReference type="PROSITE" id="PS51257">
    <property type="entry name" value="PROKAR_LIPOPROTEIN"/>
    <property type="match status" value="1"/>
</dbReference>
<name>A0A939F008_9BACT</name>
<comment type="caution">
    <text evidence="3">The sequence shown here is derived from an EMBL/GenBank/DDBJ whole genome shotgun (WGS) entry which is preliminary data.</text>
</comment>
<evidence type="ECO:0000313" key="4">
    <source>
        <dbReference type="Proteomes" id="UP000664144"/>
    </source>
</evidence>
<dbReference type="AlphaFoldDB" id="A0A939F008"/>
<evidence type="ECO:0000313" key="3">
    <source>
        <dbReference type="EMBL" id="MBO0360271.1"/>
    </source>
</evidence>
<feature type="region of interest" description="Disordered" evidence="1">
    <location>
        <begin position="19"/>
        <end position="52"/>
    </location>
</feature>